<dbReference type="InParanoid" id="A0A1I5UF75"/>
<dbReference type="GeneID" id="99652645"/>
<dbReference type="STRING" id="1993.SAMN04489713_119175"/>
<dbReference type="AlphaFoldDB" id="A0A1I5UF75"/>
<dbReference type="EMBL" id="FOVH01000019">
    <property type="protein sequence ID" value="SFP93940.1"/>
    <property type="molecule type" value="Genomic_DNA"/>
</dbReference>
<sequence length="297" mass="32681">MLSGLHDAVSDQTLGNRMAHNWSCAEAKNPGCDCACGGAGHGCRGAFKIADGPLDGVLELVKQREDAWDPKSVKPTRPTRQAVIGCGQAEVVHWLHRDRGLLYCAWTTQTVAFEDDPSAPAQGMVLRRVGEHLGSELMAEFQEWALAKHFWCGLLAQMACAIAQYEVLRCRIFRTVENLIEQQHGQTFPDALRHAGSIGSAVHWAWRYVLPSVVAASGAGTLATVLAGGDLGRLLWPIRVIAVLMCPDASDHAMVREHCWYPILRLARAQVRDAVRERFAQVFREDPWFGLGHNAPS</sequence>
<evidence type="ECO:0000313" key="1">
    <source>
        <dbReference type="EMBL" id="SFP93940.1"/>
    </source>
</evidence>
<gene>
    <name evidence="1" type="ORF">SAMN04489713_119175</name>
</gene>
<dbReference type="Proteomes" id="UP000183413">
    <property type="component" value="Unassembled WGS sequence"/>
</dbReference>
<evidence type="ECO:0000313" key="2">
    <source>
        <dbReference type="Proteomes" id="UP000183413"/>
    </source>
</evidence>
<keyword evidence="2" id="KW-1185">Reference proteome</keyword>
<organism evidence="1 2">
    <name type="scientific">Actinomadura madurae</name>
    <dbReference type="NCBI Taxonomy" id="1993"/>
    <lineage>
        <taxon>Bacteria</taxon>
        <taxon>Bacillati</taxon>
        <taxon>Actinomycetota</taxon>
        <taxon>Actinomycetes</taxon>
        <taxon>Streptosporangiales</taxon>
        <taxon>Thermomonosporaceae</taxon>
        <taxon>Actinomadura</taxon>
    </lineage>
</organism>
<dbReference type="RefSeq" id="WP_143118772.1">
    <property type="nucleotide sequence ID" value="NZ_CP083237.1"/>
</dbReference>
<name>A0A1I5UF75_9ACTN</name>
<protein>
    <submittedName>
        <fullName evidence="1">Uncharacterized protein</fullName>
    </submittedName>
</protein>
<reference evidence="1 2" key="1">
    <citation type="submission" date="2016-10" db="EMBL/GenBank/DDBJ databases">
        <authorList>
            <person name="de Groot N.N."/>
        </authorList>
    </citation>
    <scope>NUCLEOTIDE SEQUENCE [LARGE SCALE GENOMIC DNA]</scope>
    <source>
        <strain evidence="1 2">DSM 43067</strain>
    </source>
</reference>
<accession>A0A1I5UF75</accession>
<proteinExistence type="predicted"/>